<dbReference type="PANTHER" id="PTHR22642:SF2">
    <property type="entry name" value="PROTEIN LONG AFTER FAR-RED 3"/>
    <property type="match status" value="1"/>
</dbReference>
<dbReference type="InterPro" id="IPR033932">
    <property type="entry name" value="YtcJ-like"/>
</dbReference>
<dbReference type="InterPro" id="IPR032466">
    <property type="entry name" value="Metal_Hydrolase"/>
</dbReference>
<evidence type="ECO:0000313" key="2">
    <source>
        <dbReference type="EMBL" id="KJY56822.1"/>
    </source>
</evidence>
<evidence type="ECO:0000259" key="1">
    <source>
        <dbReference type="Pfam" id="PF07969"/>
    </source>
</evidence>
<accession>A0A0F4LDA2</accession>
<dbReference type="PANTHER" id="PTHR22642">
    <property type="entry name" value="IMIDAZOLONEPROPIONASE"/>
    <property type="match status" value="1"/>
</dbReference>
<dbReference type="CDD" id="cd01300">
    <property type="entry name" value="YtcJ_like"/>
    <property type="match status" value="1"/>
</dbReference>
<dbReference type="GO" id="GO:0016810">
    <property type="term" value="F:hydrolase activity, acting on carbon-nitrogen (but not peptide) bonds"/>
    <property type="evidence" value="ECO:0007669"/>
    <property type="project" value="InterPro"/>
</dbReference>
<dbReference type="Gene3D" id="2.30.40.10">
    <property type="entry name" value="Urease, subunit C, domain 1"/>
    <property type="match status" value="1"/>
</dbReference>
<name>A0A0F4LDA2_9LACO</name>
<comment type="caution">
    <text evidence="2">The sequence shown here is derived from an EMBL/GenBank/DDBJ whole genome shotgun (WGS) entry which is preliminary data.</text>
</comment>
<dbReference type="Gene3D" id="3.20.20.140">
    <property type="entry name" value="Metal-dependent hydrolases"/>
    <property type="match status" value="1"/>
</dbReference>
<dbReference type="InterPro" id="IPR013108">
    <property type="entry name" value="Amidohydro_3"/>
</dbReference>
<dbReference type="InterPro" id="IPR011059">
    <property type="entry name" value="Metal-dep_hydrolase_composite"/>
</dbReference>
<dbReference type="Gene3D" id="3.10.310.70">
    <property type="match status" value="1"/>
</dbReference>
<gene>
    <name evidence="2" type="ORF">JF74_11760</name>
</gene>
<dbReference type="SUPFAM" id="SSF51556">
    <property type="entry name" value="Metallo-dependent hydrolases"/>
    <property type="match status" value="1"/>
</dbReference>
<sequence length="541" mass="60263">MEKADFVLKGSAIFTGAGDKPISGCVLIKGNRILKIVPLDRMTGYIDEKTTVINCGDHLIMPGFNDSHMHISLGSVQNDPDFCIQMMNCKSEEECVQMVKSFADSHPDNPWIYGTGWYAEVWDNPHTPSKESLDALNLDRPVCLNSFDLHSVWCNSIALEKIGIKKDTPNPQGGIYGHDEQGELNGILYEPPATKAMMDEVLNVPTLKQSLLKCLKHFRELGITSVADVYPSGLTNDNIPEIFDELEQSGELTTRITSFPSLTDIAGAKELKRKYHTNKHRVAGLKQVLDGVVEAHTAFLSKEYDNDPGKFGDTSLTQDELNKYVLAAQKEGFPVKIHTIGDQASTMALNAYEYAKSKIGKLTLHNSLEHIDMIRQDDIDRLKSLNVMCAVQPQHCIGDYMSGGYLPCIGKERLSHTWPYREILDAGSHLAFGSDFPAVYSVNPIWTIYAAVTRCEPNEGKPDGGYFREHAITLTEALQAHTKWSAYAESFENELGTLEPGKLADVIVLDRNLFDIDPQKIRFAKVNLTFSDGKLVYKRGK</sequence>
<dbReference type="RefSeq" id="WP_046325079.1">
    <property type="nucleotide sequence ID" value="NZ_JBHTMT010000001.1"/>
</dbReference>
<reference evidence="2 3" key="1">
    <citation type="submission" date="2015-01" db="EMBL/GenBank/DDBJ databases">
        <title>Comparative genomics of the lactic acid bacteria isolated from the honey bee gut.</title>
        <authorList>
            <person name="Ellegaard K.M."/>
            <person name="Tamarit D."/>
            <person name="Javelind E."/>
            <person name="Olofsson T."/>
            <person name="Andersson S.G."/>
            <person name="Vasquez A."/>
        </authorList>
    </citation>
    <scope>NUCLEOTIDE SEQUENCE [LARGE SCALE GENOMIC DNA]</scope>
    <source>
        <strain evidence="2 3">Hma8</strain>
    </source>
</reference>
<dbReference type="Pfam" id="PF07969">
    <property type="entry name" value="Amidohydro_3"/>
    <property type="match status" value="1"/>
</dbReference>
<protein>
    <submittedName>
        <fullName evidence="2">Amidohydrolase 3</fullName>
    </submittedName>
</protein>
<dbReference type="EMBL" id="JXLI01000010">
    <property type="protein sequence ID" value="KJY56822.1"/>
    <property type="molecule type" value="Genomic_DNA"/>
</dbReference>
<organism evidence="2 3">
    <name type="scientific">Lactobacillus melliventris</name>
    <dbReference type="NCBI Taxonomy" id="1218507"/>
    <lineage>
        <taxon>Bacteria</taxon>
        <taxon>Bacillati</taxon>
        <taxon>Bacillota</taxon>
        <taxon>Bacilli</taxon>
        <taxon>Lactobacillales</taxon>
        <taxon>Lactobacillaceae</taxon>
        <taxon>Lactobacillus</taxon>
    </lineage>
</organism>
<feature type="domain" description="Amidohydrolase 3" evidence="1">
    <location>
        <begin position="52"/>
        <end position="537"/>
    </location>
</feature>
<keyword evidence="2" id="KW-0378">Hydrolase</keyword>
<dbReference type="Proteomes" id="UP000033531">
    <property type="component" value="Unassembled WGS sequence"/>
</dbReference>
<dbReference type="HOGENOM" id="CLU_009942_3_1_9"/>
<dbReference type="AlphaFoldDB" id="A0A0F4LDA2"/>
<proteinExistence type="predicted"/>
<dbReference type="STRING" id="1218507.JF74_11760"/>
<dbReference type="SUPFAM" id="SSF51338">
    <property type="entry name" value="Composite domain of metallo-dependent hydrolases"/>
    <property type="match status" value="1"/>
</dbReference>
<dbReference type="OrthoDB" id="9767366at2"/>
<evidence type="ECO:0000313" key="3">
    <source>
        <dbReference type="Proteomes" id="UP000033531"/>
    </source>
</evidence>
<dbReference type="PATRIC" id="fig|1218507.3.peg.1353"/>